<feature type="domain" description="Cyclin-like" evidence="5">
    <location>
        <begin position="156"/>
        <end position="238"/>
    </location>
</feature>
<feature type="compositionally biased region" description="Low complexity" evidence="4">
    <location>
        <begin position="260"/>
        <end position="271"/>
    </location>
</feature>
<dbReference type="InterPro" id="IPR006671">
    <property type="entry name" value="Cyclin_N"/>
</dbReference>
<feature type="compositionally biased region" description="Basic and acidic residues" evidence="4">
    <location>
        <begin position="342"/>
        <end position="355"/>
    </location>
</feature>
<dbReference type="PANTHER" id="PTHR10026">
    <property type="entry name" value="CYCLIN"/>
    <property type="match status" value="1"/>
</dbReference>
<dbReference type="SUPFAM" id="SSF47954">
    <property type="entry name" value="Cyclin-like"/>
    <property type="match status" value="2"/>
</dbReference>
<evidence type="ECO:0000313" key="6">
    <source>
        <dbReference type="EMBL" id="KAH0854341.1"/>
    </source>
</evidence>
<keyword evidence="2" id="KW-0131">Cell cycle</keyword>
<reference evidence="6 7" key="1">
    <citation type="submission" date="2021-05" db="EMBL/GenBank/DDBJ databases">
        <title>Genome Assembly of Synthetic Allotetraploid Brassica napus Reveals Homoeologous Exchanges between Subgenomes.</title>
        <authorList>
            <person name="Davis J.T."/>
        </authorList>
    </citation>
    <scope>NUCLEOTIDE SEQUENCE [LARGE SCALE GENOMIC DNA]</scope>
    <source>
        <strain evidence="7">cv. Da-Ae</strain>
        <tissue evidence="6">Seedling</tissue>
    </source>
</reference>
<organism evidence="6 7">
    <name type="scientific">Brassica napus</name>
    <name type="common">Rape</name>
    <dbReference type="NCBI Taxonomy" id="3708"/>
    <lineage>
        <taxon>Eukaryota</taxon>
        <taxon>Viridiplantae</taxon>
        <taxon>Streptophyta</taxon>
        <taxon>Embryophyta</taxon>
        <taxon>Tracheophyta</taxon>
        <taxon>Spermatophyta</taxon>
        <taxon>Magnoliopsida</taxon>
        <taxon>eudicotyledons</taxon>
        <taxon>Gunneridae</taxon>
        <taxon>Pentapetalae</taxon>
        <taxon>rosids</taxon>
        <taxon>malvids</taxon>
        <taxon>Brassicales</taxon>
        <taxon>Brassicaceae</taxon>
        <taxon>Brassiceae</taxon>
        <taxon>Brassica</taxon>
    </lineage>
</organism>
<feature type="compositionally biased region" description="Basic and acidic residues" evidence="4">
    <location>
        <begin position="302"/>
        <end position="318"/>
    </location>
</feature>
<keyword evidence="3" id="KW-0195">Cyclin</keyword>
<feature type="compositionally biased region" description="Basic and acidic residues" evidence="4">
    <location>
        <begin position="277"/>
        <end position="295"/>
    </location>
</feature>
<keyword evidence="7" id="KW-1185">Reference proteome</keyword>
<dbReference type="Pfam" id="PF21797">
    <property type="entry name" value="CycT2-like_C"/>
    <property type="match status" value="1"/>
</dbReference>
<evidence type="ECO:0000259" key="5">
    <source>
        <dbReference type="SMART" id="SM00385"/>
    </source>
</evidence>
<name>A0ABQ7XEN4_BRANA</name>
<dbReference type="InterPro" id="IPR036915">
    <property type="entry name" value="Cyclin-like_sf"/>
</dbReference>
<proteinExistence type="inferred from homology"/>
<feature type="domain" description="Cyclin-like" evidence="5">
    <location>
        <begin position="40"/>
        <end position="143"/>
    </location>
</feature>
<feature type="region of interest" description="Disordered" evidence="4">
    <location>
        <begin position="259"/>
        <end position="361"/>
    </location>
</feature>
<evidence type="ECO:0000256" key="2">
    <source>
        <dbReference type="ARBA" id="ARBA00023306"/>
    </source>
</evidence>
<dbReference type="SMART" id="SM00385">
    <property type="entry name" value="CYCLIN"/>
    <property type="match status" value="2"/>
</dbReference>
<dbReference type="Proteomes" id="UP000824890">
    <property type="component" value="Unassembled WGS sequence"/>
</dbReference>
<evidence type="ECO:0000256" key="1">
    <source>
        <dbReference type="ARBA" id="ARBA00022618"/>
    </source>
</evidence>
<protein>
    <recommendedName>
        <fullName evidence="5">Cyclin-like domain-containing protein</fullName>
    </recommendedName>
</protein>
<dbReference type="InterPro" id="IPR043198">
    <property type="entry name" value="Cyclin/Ssn8"/>
</dbReference>
<evidence type="ECO:0000256" key="4">
    <source>
        <dbReference type="SAM" id="MobiDB-lite"/>
    </source>
</evidence>
<dbReference type="EMBL" id="JAGKQM010000466">
    <property type="protein sequence ID" value="KAH0854341.1"/>
    <property type="molecule type" value="Genomic_DNA"/>
</dbReference>
<accession>A0ABQ7XEN4</accession>
<sequence>MIYTAIDNFYLPEEQIKNSPSRKDGIDETTETTLRIYGCDLIQEAGILLRLPQAVMATGQVLFHRFYCKKSLAKFDVKIVAASCVWLASKLEENPKKARQVIIVFHRMECRRENLPLDHLDLFSKKYSELKVELSRTERHILKEMGFVCHVEHPHKFISNYLATLETPPELRQEAWNLANDSLRTTLCVRFRSEVVACGVVYAAARRFQVPLPENPPWWKAFDADKSGIDEVCRVLAHLYSLPKAQYISVCKDGKPFTFSSRSANSQSQSATKGRSKVGESDREKERGRERDRASSRSHRDRGRDSDKESDRERDKLKERSHHRSRDRLKDYGDRSRHHSSRDRDYRESSHSSKDRRSRHH</sequence>
<dbReference type="Gene3D" id="1.10.472.10">
    <property type="entry name" value="Cyclin-like"/>
    <property type="match status" value="2"/>
</dbReference>
<dbReference type="InterPro" id="IPR013763">
    <property type="entry name" value="Cyclin-like_dom"/>
</dbReference>
<dbReference type="CDD" id="cd20594">
    <property type="entry name" value="CYCLIN_AcCycL_rpt2"/>
    <property type="match status" value="1"/>
</dbReference>
<evidence type="ECO:0000313" key="7">
    <source>
        <dbReference type="Proteomes" id="UP000824890"/>
    </source>
</evidence>
<keyword evidence="1" id="KW-0132">Cell division</keyword>
<gene>
    <name evidence="6" type="ORF">HID58_078956</name>
</gene>
<dbReference type="Pfam" id="PF00134">
    <property type="entry name" value="Cyclin_N"/>
    <property type="match status" value="1"/>
</dbReference>
<evidence type="ECO:0000256" key="3">
    <source>
        <dbReference type="RuleBase" id="RU000383"/>
    </source>
</evidence>
<comment type="similarity">
    <text evidence="3">Belongs to the cyclin family.</text>
</comment>
<comment type="caution">
    <text evidence="6">The sequence shown here is derived from an EMBL/GenBank/DDBJ whole genome shotgun (WGS) entry which is preliminary data.</text>
</comment>